<evidence type="ECO:0000313" key="3">
    <source>
        <dbReference type="Proteomes" id="UP000267536"/>
    </source>
</evidence>
<evidence type="ECO:0000256" key="1">
    <source>
        <dbReference type="SAM" id="MobiDB-lite"/>
    </source>
</evidence>
<feature type="region of interest" description="Disordered" evidence="1">
    <location>
        <begin position="40"/>
        <end position="70"/>
    </location>
</feature>
<dbReference type="EMBL" id="RKMH01000007">
    <property type="protein sequence ID" value="RPA61104.1"/>
    <property type="molecule type" value="Genomic_DNA"/>
</dbReference>
<dbReference type="OrthoDB" id="3465773at2"/>
<organism evidence="2 3">
    <name type="scientific">Gordonia oryzae</name>
    <dbReference type="NCBI Taxonomy" id="2487349"/>
    <lineage>
        <taxon>Bacteria</taxon>
        <taxon>Bacillati</taxon>
        <taxon>Actinomycetota</taxon>
        <taxon>Actinomycetes</taxon>
        <taxon>Mycobacteriales</taxon>
        <taxon>Gordoniaceae</taxon>
        <taxon>Gordonia</taxon>
    </lineage>
</organism>
<gene>
    <name evidence="2" type="ORF">EF294_10715</name>
</gene>
<comment type="caution">
    <text evidence="2">The sequence shown here is derived from an EMBL/GenBank/DDBJ whole genome shotgun (WGS) entry which is preliminary data.</text>
</comment>
<accession>A0A3N4H7D8</accession>
<proteinExistence type="predicted"/>
<sequence length="131" mass="13591">MPSGRGEYPIRIRGGSVVAGGMLTKTAHHPPAQVLARASGLGGDARRTRLRSGTSGVGTPRPPTDQCGGAAVADRVEMPPIRRVAEGLRRTAGSTTPPAVRARLLEPIVTDQVDAVLSLPRRSEVIIVGDG</sequence>
<reference evidence="2 3" key="1">
    <citation type="submission" date="2018-11" db="EMBL/GenBank/DDBJ databases">
        <title>Draft genome sequence of Gordonia sp. RS15-1S isolated from rice stems.</title>
        <authorList>
            <person name="Muangham S."/>
        </authorList>
    </citation>
    <scope>NUCLEOTIDE SEQUENCE [LARGE SCALE GENOMIC DNA]</scope>
    <source>
        <strain evidence="2 3">RS15-1S</strain>
    </source>
</reference>
<keyword evidence="3" id="KW-1185">Reference proteome</keyword>
<protein>
    <submittedName>
        <fullName evidence="2">Uncharacterized protein</fullName>
    </submittedName>
</protein>
<name>A0A3N4H7D8_9ACTN</name>
<dbReference type="AlphaFoldDB" id="A0A3N4H7D8"/>
<evidence type="ECO:0000313" key="2">
    <source>
        <dbReference type="EMBL" id="RPA61104.1"/>
    </source>
</evidence>
<dbReference type="RefSeq" id="WP_123929302.1">
    <property type="nucleotide sequence ID" value="NZ_JBPSDP010000006.1"/>
</dbReference>
<dbReference type="Proteomes" id="UP000267536">
    <property type="component" value="Unassembled WGS sequence"/>
</dbReference>